<gene>
    <name evidence="4" type="ORF">HNR07_004585</name>
</gene>
<keyword evidence="5" id="KW-1185">Reference proteome</keyword>
<feature type="signal peptide" evidence="3">
    <location>
        <begin position="1"/>
        <end position="26"/>
    </location>
</feature>
<dbReference type="RefSeq" id="WP_026115253.1">
    <property type="nucleotide sequence ID" value="NZ_BAAAKM010000122.1"/>
</dbReference>
<feature type="transmembrane region" description="Helical" evidence="2">
    <location>
        <begin position="283"/>
        <end position="301"/>
    </location>
</feature>
<sequence>MTPLRAGVPVLVVLVVLASTAVPAHAAVVPVEVAPPSDPPPTDPEECGLVDYSCRITVGVYLWVVGLIADLINTALTLAVLPALFTPPPTDGIRQAWETSQTVANALYVLAVVAAGVLVMSYQTVQTSTALKEILPRLVLGFVGANASYLLTDLMRELGNGISVNMMDGAATVENLSSSVGRILGDPVGELLTIVLLMLVASLLWFFFVLALLLRILLWWLLTAVAPLALACHALPQTDGLARMWWRSMAALLAIQVGQALVLRIMVTVFLGRESALGDLAQAVGNILDVLLLIVCLYVLVRIPFWAFKQVFNLQSSPVVRAVKTVAALLIFRNIGKALATARAAKATRAASASGRAATVPAPPAPAPRRARVWVQPELPNFDGNLPYRQDPLPGIDRQIDRRAQARLRERRRYFQPPLSPPRPTHWRQDALPQWREPVPRQEPLPQARRLPPPRRRPVQPALFDPPSPNRPRRS</sequence>
<feature type="transmembrane region" description="Helical" evidence="2">
    <location>
        <begin position="248"/>
        <end position="271"/>
    </location>
</feature>
<accession>A0A840WTH7</accession>
<evidence type="ECO:0000313" key="5">
    <source>
        <dbReference type="Proteomes" id="UP000579647"/>
    </source>
</evidence>
<reference evidence="4 5" key="1">
    <citation type="submission" date="2020-08" db="EMBL/GenBank/DDBJ databases">
        <title>Sequencing the genomes of 1000 actinobacteria strains.</title>
        <authorList>
            <person name="Klenk H.-P."/>
        </authorList>
    </citation>
    <scope>NUCLEOTIDE SEQUENCE [LARGE SCALE GENOMIC DNA]</scope>
    <source>
        <strain evidence="4 5">DSM 44598</strain>
    </source>
</reference>
<feature type="transmembrane region" description="Helical" evidence="2">
    <location>
        <begin position="191"/>
        <end position="211"/>
    </location>
</feature>
<protein>
    <recommendedName>
        <fullName evidence="6">TrbL/VirB6 plasmid conjugal transfer protein</fullName>
    </recommendedName>
</protein>
<feature type="transmembrane region" description="Helical" evidence="2">
    <location>
        <begin position="60"/>
        <end position="81"/>
    </location>
</feature>
<organism evidence="4 5">
    <name type="scientific">Nocardiopsis metallicus</name>
    <dbReference type="NCBI Taxonomy" id="179819"/>
    <lineage>
        <taxon>Bacteria</taxon>
        <taxon>Bacillati</taxon>
        <taxon>Actinomycetota</taxon>
        <taxon>Actinomycetes</taxon>
        <taxon>Streptosporangiales</taxon>
        <taxon>Nocardiopsidaceae</taxon>
        <taxon>Nocardiopsis</taxon>
    </lineage>
</organism>
<keyword evidence="2" id="KW-0812">Transmembrane</keyword>
<feature type="compositionally biased region" description="Low complexity" evidence="1">
    <location>
        <begin position="350"/>
        <end position="360"/>
    </location>
</feature>
<keyword evidence="2" id="KW-0472">Membrane</keyword>
<dbReference type="InterPro" id="IPR045782">
    <property type="entry name" value="TrbL_3"/>
</dbReference>
<dbReference type="Pfam" id="PF19590">
    <property type="entry name" value="TrbL_3"/>
    <property type="match status" value="1"/>
</dbReference>
<feature type="chain" id="PRO_5032734280" description="TrbL/VirB6 plasmid conjugal transfer protein" evidence="3">
    <location>
        <begin position="27"/>
        <end position="475"/>
    </location>
</feature>
<name>A0A840WTH7_9ACTN</name>
<comment type="caution">
    <text evidence="4">The sequence shown here is derived from an EMBL/GenBank/DDBJ whole genome shotgun (WGS) entry which is preliminary data.</text>
</comment>
<evidence type="ECO:0000256" key="3">
    <source>
        <dbReference type="SAM" id="SignalP"/>
    </source>
</evidence>
<feature type="compositionally biased region" description="Pro residues" evidence="1">
    <location>
        <begin position="464"/>
        <end position="475"/>
    </location>
</feature>
<feature type="transmembrane region" description="Helical" evidence="2">
    <location>
        <begin position="102"/>
        <end position="122"/>
    </location>
</feature>
<proteinExistence type="predicted"/>
<evidence type="ECO:0000256" key="2">
    <source>
        <dbReference type="SAM" id="Phobius"/>
    </source>
</evidence>
<evidence type="ECO:0000313" key="4">
    <source>
        <dbReference type="EMBL" id="MBB5493448.1"/>
    </source>
</evidence>
<feature type="transmembrane region" description="Helical" evidence="2">
    <location>
        <begin position="217"/>
        <end position="236"/>
    </location>
</feature>
<keyword evidence="3" id="KW-0732">Signal</keyword>
<keyword evidence="2" id="KW-1133">Transmembrane helix</keyword>
<evidence type="ECO:0000256" key="1">
    <source>
        <dbReference type="SAM" id="MobiDB-lite"/>
    </source>
</evidence>
<dbReference type="Proteomes" id="UP000579647">
    <property type="component" value="Unassembled WGS sequence"/>
</dbReference>
<dbReference type="AlphaFoldDB" id="A0A840WTH7"/>
<dbReference type="EMBL" id="JACHDO010000001">
    <property type="protein sequence ID" value="MBB5493448.1"/>
    <property type="molecule type" value="Genomic_DNA"/>
</dbReference>
<feature type="region of interest" description="Disordered" evidence="1">
    <location>
        <begin position="412"/>
        <end position="475"/>
    </location>
</feature>
<feature type="region of interest" description="Disordered" evidence="1">
    <location>
        <begin position="350"/>
        <end position="369"/>
    </location>
</feature>
<evidence type="ECO:0008006" key="6">
    <source>
        <dbReference type="Google" id="ProtNLM"/>
    </source>
</evidence>